<dbReference type="GO" id="GO:0031902">
    <property type="term" value="C:late endosome membrane"/>
    <property type="evidence" value="ECO:0007669"/>
    <property type="project" value="TreeGrafter"/>
</dbReference>
<evidence type="ECO:0000256" key="5">
    <source>
        <dbReference type="ARBA" id="ARBA00022927"/>
    </source>
</evidence>
<dbReference type="PANTHER" id="PTHR21230:SF1">
    <property type="entry name" value="GOLGI SNAP RECEPTOR COMPLEX MEMBER 2"/>
    <property type="match status" value="1"/>
</dbReference>
<evidence type="ECO:0000256" key="7">
    <source>
        <dbReference type="ARBA" id="ARBA00023034"/>
    </source>
</evidence>
<evidence type="ECO:0000256" key="4">
    <source>
        <dbReference type="ARBA" id="ARBA00022692"/>
    </source>
</evidence>
<dbReference type="AlphaFoldDB" id="A0A9P6FX95"/>
<dbReference type="GO" id="GO:0031201">
    <property type="term" value="C:SNARE complex"/>
    <property type="evidence" value="ECO:0007669"/>
    <property type="project" value="TreeGrafter"/>
</dbReference>
<keyword evidence="7" id="KW-0333">Golgi apparatus</keyword>
<dbReference type="GO" id="GO:0012507">
    <property type="term" value="C:ER to Golgi transport vesicle membrane"/>
    <property type="evidence" value="ECO:0007669"/>
    <property type="project" value="TreeGrafter"/>
</dbReference>
<keyword evidence="14" id="KW-1185">Reference proteome</keyword>
<keyword evidence="4 12" id="KW-0812">Transmembrane</keyword>
<dbReference type="GO" id="GO:0000139">
    <property type="term" value="C:Golgi membrane"/>
    <property type="evidence" value="ECO:0007669"/>
    <property type="project" value="UniProtKB-SubCell"/>
</dbReference>
<dbReference type="PIRSF" id="PIRSF028865">
    <property type="entry name" value="Membrin-2"/>
    <property type="match status" value="1"/>
</dbReference>
<dbReference type="GO" id="GO:0015031">
    <property type="term" value="P:protein transport"/>
    <property type="evidence" value="ECO:0007669"/>
    <property type="project" value="UniProtKB-KW"/>
</dbReference>
<evidence type="ECO:0000256" key="11">
    <source>
        <dbReference type="PIRNR" id="PIRNR028865"/>
    </source>
</evidence>
<dbReference type="GO" id="GO:0000149">
    <property type="term" value="F:SNARE binding"/>
    <property type="evidence" value="ECO:0007669"/>
    <property type="project" value="TreeGrafter"/>
</dbReference>
<feature type="transmembrane region" description="Helical" evidence="12">
    <location>
        <begin position="204"/>
        <end position="224"/>
    </location>
</feature>
<keyword evidence="6 12" id="KW-1133">Transmembrane helix</keyword>
<dbReference type="GO" id="GO:0005484">
    <property type="term" value="F:SNAP receptor activity"/>
    <property type="evidence" value="ECO:0007669"/>
    <property type="project" value="InterPro"/>
</dbReference>
<dbReference type="Pfam" id="PF12352">
    <property type="entry name" value="V-SNARE_C"/>
    <property type="match status" value="1"/>
</dbReference>
<comment type="similarity">
    <text evidence="9 11">Belongs to the BOS1 family.</text>
</comment>
<gene>
    <name evidence="13" type="primary">BOS1</name>
    <name evidence="13" type="ORF">BGW38_000255</name>
</gene>
<sequence length="225" mass="25736">MNSLYNHALSQVTALQLQLEKFQSGEDTSAALQGQIAARADAFKRSIDQYDAMAKKEIIEMKRDKAMSRVSKFKEDYDSINRNFAMLKAREEQLSHARNRSQLLERRQSRVNVPVEHPYQSTSASPYLQQAQAQSHRKHNNFIQRTGEQLDTMLNQAGASLEDLYNQSTSLKSSQRKIHDTGSTLGLSRNVIQLIERRSSEDKWIFYAGVCVTLLALWAIVHYLT</sequence>
<evidence type="ECO:0000256" key="2">
    <source>
        <dbReference type="ARBA" id="ARBA00004409"/>
    </source>
</evidence>
<evidence type="ECO:0000256" key="8">
    <source>
        <dbReference type="ARBA" id="ARBA00023136"/>
    </source>
</evidence>
<evidence type="ECO:0000256" key="12">
    <source>
        <dbReference type="SAM" id="Phobius"/>
    </source>
</evidence>
<evidence type="ECO:0000256" key="6">
    <source>
        <dbReference type="ARBA" id="ARBA00022989"/>
    </source>
</evidence>
<evidence type="ECO:0000256" key="1">
    <source>
        <dbReference type="ARBA" id="ARBA00004163"/>
    </source>
</evidence>
<name>A0A9P6FX95_9FUNG</name>
<evidence type="ECO:0000256" key="3">
    <source>
        <dbReference type="ARBA" id="ARBA00022448"/>
    </source>
</evidence>
<reference evidence="13" key="1">
    <citation type="journal article" date="2020" name="Fungal Divers.">
        <title>Resolving the Mortierellaceae phylogeny through synthesis of multi-gene phylogenetics and phylogenomics.</title>
        <authorList>
            <person name="Vandepol N."/>
            <person name="Liber J."/>
            <person name="Desiro A."/>
            <person name="Na H."/>
            <person name="Kennedy M."/>
            <person name="Barry K."/>
            <person name="Grigoriev I.V."/>
            <person name="Miller A.N."/>
            <person name="O'Donnell K."/>
            <person name="Stajich J.E."/>
            <person name="Bonito G."/>
        </authorList>
    </citation>
    <scope>NUCLEOTIDE SEQUENCE</scope>
    <source>
        <strain evidence="13">KOD1015</strain>
    </source>
</reference>
<dbReference type="EMBL" id="JAABOA010001066">
    <property type="protein sequence ID" value="KAF9582396.1"/>
    <property type="molecule type" value="Genomic_DNA"/>
</dbReference>
<dbReference type="PANTHER" id="PTHR21230">
    <property type="entry name" value="VESICLE TRANSPORT V-SNARE PROTEIN VTI1-RELATED"/>
    <property type="match status" value="1"/>
</dbReference>
<dbReference type="GO" id="GO:0006906">
    <property type="term" value="P:vesicle fusion"/>
    <property type="evidence" value="ECO:0007669"/>
    <property type="project" value="TreeGrafter"/>
</dbReference>
<accession>A0A9P6FX95</accession>
<dbReference type="Proteomes" id="UP000780801">
    <property type="component" value="Unassembled WGS sequence"/>
</dbReference>
<keyword evidence="3 11" id="KW-0813">Transport</keyword>
<dbReference type="GO" id="GO:0006888">
    <property type="term" value="P:endoplasmic reticulum to Golgi vesicle-mediated transport"/>
    <property type="evidence" value="ECO:0007669"/>
    <property type="project" value="TreeGrafter"/>
</dbReference>
<organism evidence="13 14">
    <name type="scientific">Lunasporangiospora selenospora</name>
    <dbReference type="NCBI Taxonomy" id="979761"/>
    <lineage>
        <taxon>Eukaryota</taxon>
        <taxon>Fungi</taxon>
        <taxon>Fungi incertae sedis</taxon>
        <taxon>Mucoromycota</taxon>
        <taxon>Mortierellomycotina</taxon>
        <taxon>Mortierellomycetes</taxon>
        <taxon>Mortierellales</taxon>
        <taxon>Mortierellaceae</taxon>
        <taxon>Lunasporangiospora</taxon>
    </lineage>
</organism>
<dbReference type="InterPro" id="IPR027027">
    <property type="entry name" value="GOSR2/Membrin/Bos1"/>
</dbReference>
<comment type="subcellular location">
    <subcellularLocation>
        <location evidence="1">Endoplasmic reticulum membrane</location>
        <topology evidence="1">Single-pass type IV membrane protein</topology>
    </subcellularLocation>
    <subcellularLocation>
        <location evidence="2">Golgi apparatus membrane</location>
        <topology evidence="2">Single-pass type IV membrane protein</topology>
    </subcellularLocation>
</comment>
<dbReference type="GO" id="GO:0005789">
    <property type="term" value="C:endoplasmic reticulum membrane"/>
    <property type="evidence" value="ECO:0007669"/>
    <property type="project" value="UniProtKB-SubCell"/>
</dbReference>
<protein>
    <recommendedName>
        <fullName evidence="10 11">Protein transport protein BOS1</fullName>
    </recommendedName>
</protein>
<dbReference type="OrthoDB" id="158360at2759"/>
<evidence type="ECO:0000256" key="9">
    <source>
        <dbReference type="ARBA" id="ARBA00037983"/>
    </source>
</evidence>
<comment type="function">
    <text evidence="11">SNARE required for protein transport between the ER and the Golgi complex.</text>
</comment>
<evidence type="ECO:0000313" key="14">
    <source>
        <dbReference type="Proteomes" id="UP000780801"/>
    </source>
</evidence>
<evidence type="ECO:0000256" key="10">
    <source>
        <dbReference type="ARBA" id="ARBA00040957"/>
    </source>
</evidence>
<proteinExistence type="inferred from homology"/>
<comment type="caution">
    <text evidence="13">The sequence shown here is derived from an EMBL/GenBank/DDBJ whole genome shotgun (WGS) entry which is preliminary data.</text>
</comment>
<keyword evidence="8 11" id="KW-0472">Membrane</keyword>
<evidence type="ECO:0000313" key="13">
    <source>
        <dbReference type="EMBL" id="KAF9582396.1"/>
    </source>
</evidence>
<keyword evidence="5 11" id="KW-0653">Protein transport</keyword>